<gene>
    <name evidence="2" type="ORF">GIL414_LOCUS19837</name>
</gene>
<dbReference type="AlphaFoldDB" id="A0A8S2RD33"/>
<feature type="non-terminal residue" evidence="2">
    <location>
        <position position="1"/>
    </location>
</feature>
<dbReference type="Proteomes" id="UP000681720">
    <property type="component" value="Unassembled WGS sequence"/>
</dbReference>
<evidence type="ECO:0000313" key="2">
    <source>
        <dbReference type="EMBL" id="CAF4158483.1"/>
    </source>
</evidence>
<feature type="region of interest" description="Disordered" evidence="1">
    <location>
        <begin position="1"/>
        <end position="21"/>
    </location>
</feature>
<proteinExistence type="predicted"/>
<organism evidence="2 3">
    <name type="scientific">Rotaria magnacalcarata</name>
    <dbReference type="NCBI Taxonomy" id="392030"/>
    <lineage>
        <taxon>Eukaryota</taxon>
        <taxon>Metazoa</taxon>
        <taxon>Spiralia</taxon>
        <taxon>Gnathifera</taxon>
        <taxon>Rotifera</taxon>
        <taxon>Eurotatoria</taxon>
        <taxon>Bdelloidea</taxon>
        <taxon>Philodinida</taxon>
        <taxon>Philodinidae</taxon>
        <taxon>Rotaria</taxon>
    </lineage>
</organism>
<name>A0A8S2RD33_9BILA</name>
<evidence type="ECO:0000256" key="1">
    <source>
        <dbReference type="SAM" id="MobiDB-lite"/>
    </source>
</evidence>
<accession>A0A8S2RD33</accession>
<dbReference type="EMBL" id="CAJOBJ010011236">
    <property type="protein sequence ID" value="CAF4158483.1"/>
    <property type="molecule type" value="Genomic_DNA"/>
</dbReference>
<protein>
    <submittedName>
        <fullName evidence="2">Uncharacterized protein</fullName>
    </submittedName>
</protein>
<evidence type="ECO:0000313" key="3">
    <source>
        <dbReference type="Proteomes" id="UP000681720"/>
    </source>
</evidence>
<reference evidence="2" key="1">
    <citation type="submission" date="2021-02" db="EMBL/GenBank/DDBJ databases">
        <authorList>
            <person name="Nowell W R."/>
        </authorList>
    </citation>
    <scope>NUCLEOTIDE SEQUENCE</scope>
</reference>
<sequence length="72" mass="8635">KDSSLKANQNQSVNDEAIKNNNNLTKSLEVTNFINELNKTERKLLAQEDLPEQRPHVYKNKWKKRIKVYYFR</sequence>
<comment type="caution">
    <text evidence="2">The sequence shown here is derived from an EMBL/GenBank/DDBJ whole genome shotgun (WGS) entry which is preliminary data.</text>
</comment>